<evidence type="ECO:0000256" key="1">
    <source>
        <dbReference type="SAM" id="MobiDB-lite"/>
    </source>
</evidence>
<keyword evidence="3" id="KW-1185">Reference proteome</keyword>
<dbReference type="AlphaFoldDB" id="A0A8J3YHM2"/>
<feature type="region of interest" description="Disordered" evidence="1">
    <location>
        <begin position="176"/>
        <end position="196"/>
    </location>
</feature>
<proteinExistence type="predicted"/>
<comment type="caution">
    <text evidence="2">The sequence shown here is derived from an EMBL/GenBank/DDBJ whole genome shotgun (WGS) entry which is preliminary data.</text>
</comment>
<dbReference type="Gene3D" id="1.20.1590.10">
    <property type="entry name" value="YP_001051499.1 domain like"/>
    <property type="match status" value="1"/>
</dbReference>
<dbReference type="InterPro" id="IPR023381">
    <property type="entry name" value="YP001051499.1-like_dom_sf"/>
</dbReference>
<name>A0A8J3YHM2_9ACTN</name>
<sequence length="196" mass="21446">MLKFDRRGLLAELDASTPWRRVVFVASCVEVLIPGYARFSELEGVGDTALLRDTLDAVWAEAGRPGSESVAASVLPPDDAIEALLPAEEDWNDWAPQAEDAVAALMYLTRLIRGGDIAAAAYAAARSYSAFDEFVARRLELRAVDHAARVILLSAPEIQAELRRQRDVLRRLAESADGDPETLAAVRDDARADRWG</sequence>
<dbReference type="EMBL" id="BOPF01000003">
    <property type="protein sequence ID" value="GIJ44108.1"/>
    <property type="molecule type" value="Genomic_DNA"/>
</dbReference>
<protein>
    <recommendedName>
        <fullName evidence="4">DUF416 family protein</fullName>
    </recommendedName>
</protein>
<accession>A0A8J3YHM2</accession>
<evidence type="ECO:0000313" key="3">
    <source>
        <dbReference type="Proteomes" id="UP000619260"/>
    </source>
</evidence>
<feature type="compositionally biased region" description="Basic and acidic residues" evidence="1">
    <location>
        <begin position="186"/>
        <end position="196"/>
    </location>
</feature>
<dbReference type="InterPro" id="IPR007338">
    <property type="entry name" value="DUF416"/>
</dbReference>
<dbReference type="RefSeq" id="WP_203897685.1">
    <property type="nucleotide sequence ID" value="NZ_BOPF01000003.1"/>
</dbReference>
<evidence type="ECO:0008006" key="4">
    <source>
        <dbReference type="Google" id="ProtNLM"/>
    </source>
</evidence>
<reference evidence="2" key="1">
    <citation type="submission" date="2021-01" db="EMBL/GenBank/DDBJ databases">
        <title>Whole genome shotgun sequence of Virgisporangium aliadipatigenens NBRC 105644.</title>
        <authorList>
            <person name="Komaki H."/>
            <person name="Tamura T."/>
        </authorList>
    </citation>
    <scope>NUCLEOTIDE SEQUENCE</scope>
    <source>
        <strain evidence="2">NBRC 105644</strain>
    </source>
</reference>
<dbReference type="Proteomes" id="UP000619260">
    <property type="component" value="Unassembled WGS sequence"/>
</dbReference>
<dbReference type="Pfam" id="PF04222">
    <property type="entry name" value="DUF416"/>
    <property type="match status" value="1"/>
</dbReference>
<evidence type="ECO:0000313" key="2">
    <source>
        <dbReference type="EMBL" id="GIJ44108.1"/>
    </source>
</evidence>
<organism evidence="2 3">
    <name type="scientific">Virgisporangium aliadipatigenens</name>
    <dbReference type="NCBI Taxonomy" id="741659"/>
    <lineage>
        <taxon>Bacteria</taxon>
        <taxon>Bacillati</taxon>
        <taxon>Actinomycetota</taxon>
        <taxon>Actinomycetes</taxon>
        <taxon>Micromonosporales</taxon>
        <taxon>Micromonosporaceae</taxon>
        <taxon>Virgisporangium</taxon>
    </lineage>
</organism>
<gene>
    <name evidence="2" type="ORF">Val02_09940</name>
</gene>